<dbReference type="AlphaFoldDB" id="A0A938Y4C9"/>
<gene>
    <name evidence="1" type="ORF">JOD01_003731</name>
</gene>
<dbReference type="InterPro" id="IPR019644">
    <property type="entry name" value="DUF2508"/>
</dbReference>
<dbReference type="Proteomes" id="UP000717624">
    <property type="component" value="Unassembled WGS sequence"/>
</dbReference>
<evidence type="ECO:0008006" key="3">
    <source>
        <dbReference type="Google" id="ProtNLM"/>
    </source>
</evidence>
<keyword evidence="2" id="KW-1185">Reference proteome</keyword>
<dbReference type="Pfam" id="PF10704">
    <property type="entry name" value="DUF2508"/>
    <property type="match status" value="1"/>
</dbReference>
<sequence length="87" mass="10581">MLDWFRKEKLKSSCKWDDDSLLDAVEEAQRIWQQAQRAFELADEHEQIDEWIYQLQLKEKRYTFLLQQVKMQYLAQGRGSGEWVRNG</sequence>
<evidence type="ECO:0000313" key="2">
    <source>
        <dbReference type="Proteomes" id="UP000717624"/>
    </source>
</evidence>
<name>A0A938Y4C9_9BACL</name>
<evidence type="ECO:0000313" key="1">
    <source>
        <dbReference type="EMBL" id="MBM7592079.1"/>
    </source>
</evidence>
<dbReference type="RefSeq" id="WP_204519727.1">
    <property type="nucleotide sequence ID" value="NZ_BAABIN010000008.1"/>
</dbReference>
<proteinExistence type="predicted"/>
<reference evidence="1" key="1">
    <citation type="submission" date="2021-01" db="EMBL/GenBank/DDBJ databases">
        <title>Genomic Encyclopedia of Type Strains, Phase IV (KMG-IV): sequencing the most valuable type-strain genomes for metagenomic binning, comparative biology and taxonomic classification.</title>
        <authorList>
            <person name="Goeker M."/>
        </authorList>
    </citation>
    <scope>NUCLEOTIDE SEQUENCE</scope>
    <source>
        <strain evidence="1">DSM 25523</strain>
    </source>
</reference>
<organism evidence="1 2">
    <name type="scientific">Brevibacillus fulvus</name>
    <dbReference type="NCBI Taxonomy" id="1125967"/>
    <lineage>
        <taxon>Bacteria</taxon>
        <taxon>Bacillati</taxon>
        <taxon>Bacillota</taxon>
        <taxon>Bacilli</taxon>
        <taxon>Bacillales</taxon>
        <taxon>Paenibacillaceae</taxon>
        <taxon>Brevibacillus</taxon>
    </lineage>
</organism>
<dbReference type="EMBL" id="JAFBEB010000019">
    <property type="protein sequence ID" value="MBM7592079.1"/>
    <property type="molecule type" value="Genomic_DNA"/>
</dbReference>
<protein>
    <recommendedName>
        <fullName evidence="3">DUF2508 domain-containing protein</fullName>
    </recommendedName>
</protein>
<accession>A0A938Y4C9</accession>
<comment type="caution">
    <text evidence="1">The sequence shown here is derived from an EMBL/GenBank/DDBJ whole genome shotgun (WGS) entry which is preliminary data.</text>
</comment>